<sequence length="342" mass="38365">MKITIKDIAKEAGVSITTVSQILNNKGHRFSEKTRQKVLEVVADHDYKPDVVAQSMITKRSKTIGMIVPDVTDFFFSKLIEGVESYLNSLGYVLVLCNSKHDKLLEKKCFIELVSRSVEGIIIATPNILDESIISVTNAKKKKIPIILIDMGKNIRSEGKLIVEEYKGVYEAMTFLVNSGHRDIGFIQELGDYYQLSERITAYTNCLEDHKITFNQNFIVESELTIEGGYRGATELLSRKDVHITAIVCSNDQMAMGAYQAIYEANLRIPEDVSVVGFDGLEIGKYLAPALTTIHQPIFEIGFEAAKFTVDAIENPYQRIPNKIFETTLIVRDSIARLTNPT</sequence>
<accession>A0A6G8AM18</accession>
<dbReference type="SUPFAM" id="SSF53822">
    <property type="entry name" value="Periplasmic binding protein-like I"/>
    <property type="match status" value="1"/>
</dbReference>
<evidence type="ECO:0000259" key="5">
    <source>
        <dbReference type="PROSITE" id="PS50932"/>
    </source>
</evidence>
<dbReference type="GO" id="GO:0003700">
    <property type="term" value="F:DNA-binding transcription factor activity"/>
    <property type="evidence" value="ECO:0007669"/>
    <property type="project" value="TreeGrafter"/>
</dbReference>
<keyword evidence="3" id="KW-0238">DNA-binding</keyword>
<dbReference type="EMBL" id="CP049886">
    <property type="protein sequence ID" value="QIL45975.1"/>
    <property type="molecule type" value="Genomic_DNA"/>
</dbReference>
<evidence type="ECO:0000256" key="4">
    <source>
        <dbReference type="ARBA" id="ARBA00023163"/>
    </source>
</evidence>
<evidence type="ECO:0000313" key="6">
    <source>
        <dbReference type="EMBL" id="QIL45975.1"/>
    </source>
</evidence>
<dbReference type="CDD" id="cd01392">
    <property type="entry name" value="HTH_LacI"/>
    <property type="match status" value="1"/>
</dbReference>
<gene>
    <name evidence="6" type="ORF">G7081_02115</name>
</gene>
<feature type="domain" description="HTH lacI-type" evidence="5">
    <location>
        <begin position="3"/>
        <end position="58"/>
    </location>
</feature>
<dbReference type="Gene3D" id="3.40.50.2300">
    <property type="match status" value="2"/>
</dbReference>
<dbReference type="PROSITE" id="PS50932">
    <property type="entry name" value="HTH_LACI_2"/>
    <property type="match status" value="1"/>
</dbReference>
<dbReference type="PANTHER" id="PTHR30146:SF148">
    <property type="entry name" value="HTH-TYPE TRANSCRIPTIONAL REPRESSOR PURR-RELATED"/>
    <property type="match status" value="1"/>
</dbReference>
<dbReference type="AlphaFoldDB" id="A0A6G8AM18"/>
<reference evidence="6 7" key="1">
    <citation type="submission" date="2020-03" db="EMBL/GenBank/DDBJ databases">
        <title>Vagococcus sp. nov., isolated from beetles.</title>
        <authorList>
            <person name="Hyun D.-W."/>
            <person name="Bae J.-W."/>
        </authorList>
    </citation>
    <scope>NUCLEOTIDE SEQUENCE [LARGE SCALE GENOMIC DNA]</scope>
    <source>
        <strain evidence="6 7">HDW17A</strain>
    </source>
</reference>
<keyword evidence="2" id="KW-0805">Transcription regulation</keyword>
<dbReference type="Pfam" id="PF13377">
    <property type="entry name" value="Peripla_BP_3"/>
    <property type="match status" value="1"/>
</dbReference>
<dbReference type="PANTHER" id="PTHR30146">
    <property type="entry name" value="LACI-RELATED TRANSCRIPTIONAL REPRESSOR"/>
    <property type="match status" value="1"/>
</dbReference>
<dbReference type="SMART" id="SM00354">
    <property type="entry name" value="HTH_LACI"/>
    <property type="match status" value="1"/>
</dbReference>
<dbReference type="GO" id="GO:0000976">
    <property type="term" value="F:transcription cis-regulatory region binding"/>
    <property type="evidence" value="ECO:0007669"/>
    <property type="project" value="TreeGrafter"/>
</dbReference>
<dbReference type="PROSITE" id="PS00356">
    <property type="entry name" value="HTH_LACI_1"/>
    <property type="match status" value="1"/>
</dbReference>
<keyword evidence="1" id="KW-0678">Repressor</keyword>
<dbReference type="SUPFAM" id="SSF47413">
    <property type="entry name" value="lambda repressor-like DNA-binding domains"/>
    <property type="match status" value="1"/>
</dbReference>
<dbReference type="Gene3D" id="1.10.260.40">
    <property type="entry name" value="lambda repressor-like DNA-binding domains"/>
    <property type="match status" value="1"/>
</dbReference>
<keyword evidence="7" id="KW-1185">Reference proteome</keyword>
<dbReference type="RefSeq" id="WP_166007003.1">
    <property type="nucleotide sequence ID" value="NZ_CP049886.1"/>
</dbReference>
<dbReference type="InterPro" id="IPR028082">
    <property type="entry name" value="Peripla_BP_I"/>
</dbReference>
<evidence type="ECO:0000256" key="2">
    <source>
        <dbReference type="ARBA" id="ARBA00023015"/>
    </source>
</evidence>
<organism evidence="6 7">
    <name type="scientific">Vagococcus coleopterorum</name>
    <dbReference type="NCBI Taxonomy" id="2714946"/>
    <lineage>
        <taxon>Bacteria</taxon>
        <taxon>Bacillati</taxon>
        <taxon>Bacillota</taxon>
        <taxon>Bacilli</taxon>
        <taxon>Lactobacillales</taxon>
        <taxon>Enterococcaceae</taxon>
        <taxon>Vagococcus</taxon>
    </lineage>
</organism>
<dbReference type="Proteomes" id="UP000500890">
    <property type="component" value="Chromosome"/>
</dbReference>
<dbReference type="InterPro" id="IPR000843">
    <property type="entry name" value="HTH_LacI"/>
</dbReference>
<dbReference type="PRINTS" id="PR00036">
    <property type="entry name" value="HTHLACI"/>
</dbReference>
<protein>
    <submittedName>
        <fullName evidence="6">LacI family transcriptional regulator</fullName>
    </submittedName>
</protein>
<dbReference type="KEGG" id="vah:G7081_02115"/>
<evidence type="ECO:0000313" key="7">
    <source>
        <dbReference type="Proteomes" id="UP000500890"/>
    </source>
</evidence>
<name>A0A6G8AM18_9ENTE</name>
<dbReference type="InterPro" id="IPR046335">
    <property type="entry name" value="LacI/GalR-like_sensor"/>
</dbReference>
<evidence type="ECO:0000256" key="3">
    <source>
        <dbReference type="ARBA" id="ARBA00023125"/>
    </source>
</evidence>
<keyword evidence="4" id="KW-0804">Transcription</keyword>
<evidence type="ECO:0000256" key="1">
    <source>
        <dbReference type="ARBA" id="ARBA00022491"/>
    </source>
</evidence>
<proteinExistence type="predicted"/>
<dbReference type="InterPro" id="IPR010982">
    <property type="entry name" value="Lambda_DNA-bd_dom_sf"/>
</dbReference>
<dbReference type="Pfam" id="PF00356">
    <property type="entry name" value="LacI"/>
    <property type="match status" value="1"/>
</dbReference>